<dbReference type="GO" id="GO:0022857">
    <property type="term" value="F:transmembrane transporter activity"/>
    <property type="evidence" value="ECO:0007669"/>
    <property type="project" value="UniProtKB-UniRule"/>
</dbReference>
<feature type="transmembrane region" description="Helical" evidence="7">
    <location>
        <begin position="218"/>
        <end position="236"/>
    </location>
</feature>
<evidence type="ECO:0000313" key="10">
    <source>
        <dbReference type="Proteomes" id="UP000295301"/>
    </source>
</evidence>
<keyword evidence="2" id="KW-1003">Cell membrane</keyword>
<dbReference type="PANTHER" id="PTHR33362">
    <property type="entry name" value="SIALIC ACID TRAP TRANSPORTER PERMEASE PROTEIN SIAT-RELATED"/>
    <property type="match status" value="1"/>
</dbReference>
<feature type="transmembrane region" description="Helical" evidence="7">
    <location>
        <begin position="359"/>
        <end position="382"/>
    </location>
</feature>
<keyword evidence="4 7" id="KW-0812">Transmembrane</keyword>
<evidence type="ECO:0000256" key="6">
    <source>
        <dbReference type="ARBA" id="ARBA00023136"/>
    </source>
</evidence>
<evidence type="ECO:0000313" key="9">
    <source>
        <dbReference type="EMBL" id="TDK48678.1"/>
    </source>
</evidence>
<comment type="caution">
    <text evidence="9">The sequence shown here is derived from an EMBL/GenBank/DDBJ whole genome shotgun (WGS) entry which is preliminary data.</text>
</comment>
<feature type="transmembrane region" description="Helical" evidence="7">
    <location>
        <begin position="394"/>
        <end position="415"/>
    </location>
</feature>
<feature type="transmembrane region" description="Helical" evidence="7">
    <location>
        <begin position="277"/>
        <end position="299"/>
    </location>
</feature>
<dbReference type="OrthoDB" id="9790209at2"/>
<dbReference type="AlphaFoldDB" id="A0A4R5V971"/>
<dbReference type="GO" id="GO:0005886">
    <property type="term" value="C:plasma membrane"/>
    <property type="evidence" value="ECO:0007669"/>
    <property type="project" value="UniProtKB-SubCell"/>
</dbReference>
<keyword evidence="5 7" id="KW-1133">Transmembrane helix</keyword>
<keyword evidence="6 7" id="KW-0472">Membrane</keyword>
<dbReference type="RefSeq" id="WP_133359508.1">
    <property type="nucleotide sequence ID" value="NZ_SMUV01000063.1"/>
</dbReference>
<dbReference type="Proteomes" id="UP000295301">
    <property type="component" value="Unassembled WGS sequence"/>
</dbReference>
<keyword evidence="10" id="KW-1185">Reference proteome</keyword>
<dbReference type="PANTHER" id="PTHR33362:SF5">
    <property type="entry name" value="C4-DICARBOXYLATE TRAP TRANSPORTER LARGE PERMEASE PROTEIN DCTM"/>
    <property type="match status" value="1"/>
</dbReference>
<sequence>MIPTTILLLLGALALSVSVAASLGILAYALIWFFTEVPLDRMIGEIAWQSMSSDTLVAIPFFILLGEILLRAGIAERMYAALVEWLSWLPGGTMHANIGACALFAASSGSSVATAATIGTVSAPEIEKHGYSPRLFLGSLAAGGTLGILIPPSVSLIVYGALTETSIPRLYMAGMLPGIVLAVMFMALIAGGCLIRPEAGGTPVKTTWGRRIRAVPDLFPPLLIFALVVITIYVGIATPTEAAAFGVVGALGLAATHRRLTVAMLAEAIEGTMRTTAMVTAIIMTALLLNFVMTFLGISRQIVDVVVGLDLSPAALIIAIVLFYLVLGCFMEGFSILLVTVPIIVPIVVSLGYDPIWFGVVLTLLLEAALITPPIGMNLYVVQGVRPGGELSDVILGSIPFVVVIFLMILILLAFPDLALWLPSLAFDS</sequence>
<feature type="transmembrane region" description="Helical" evidence="7">
    <location>
        <begin position="6"/>
        <end position="34"/>
    </location>
</feature>
<evidence type="ECO:0000256" key="3">
    <source>
        <dbReference type="ARBA" id="ARBA00022519"/>
    </source>
</evidence>
<evidence type="ECO:0000256" key="1">
    <source>
        <dbReference type="ARBA" id="ARBA00004429"/>
    </source>
</evidence>
<dbReference type="EMBL" id="SMUV01000063">
    <property type="protein sequence ID" value="TDK48678.1"/>
    <property type="molecule type" value="Genomic_DNA"/>
</dbReference>
<comment type="function">
    <text evidence="7">Part of the tripartite ATP-independent periplasmic (TRAP) transport system.</text>
</comment>
<gene>
    <name evidence="9" type="ORF">E1832_09485</name>
</gene>
<comment type="subcellular location">
    <subcellularLocation>
        <location evidence="1 7">Cell inner membrane</location>
        <topology evidence="1 7">Multi-pass membrane protein</topology>
    </subcellularLocation>
</comment>
<feature type="transmembrane region" description="Helical" evidence="7">
    <location>
        <begin position="135"/>
        <end position="162"/>
    </location>
</feature>
<evidence type="ECO:0000256" key="7">
    <source>
        <dbReference type="RuleBase" id="RU369079"/>
    </source>
</evidence>
<protein>
    <recommendedName>
        <fullName evidence="7">TRAP transporter large permease protein</fullName>
    </recommendedName>
</protein>
<accession>A0A4R5V971</accession>
<dbReference type="Pfam" id="PF06808">
    <property type="entry name" value="DctM"/>
    <property type="match status" value="1"/>
</dbReference>
<evidence type="ECO:0000256" key="2">
    <source>
        <dbReference type="ARBA" id="ARBA00022475"/>
    </source>
</evidence>
<keyword evidence="3 7" id="KW-0997">Cell inner membrane</keyword>
<feature type="transmembrane region" description="Helical" evidence="7">
    <location>
        <begin position="55"/>
        <end position="74"/>
    </location>
</feature>
<organism evidence="9 10">
    <name type="scientific">Antarcticimicrobium luteum</name>
    <dbReference type="NCBI Taxonomy" id="2547397"/>
    <lineage>
        <taxon>Bacteria</taxon>
        <taxon>Pseudomonadati</taxon>
        <taxon>Pseudomonadota</taxon>
        <taxon>Alphaproteobacteria</taxon>
        <taxon>Rhodobacterales</taxon>
        <taxon>Paracoccaceae</taxon>
        <taxon>Antarcticimicrobium</taxon>
    </lineage>
</organism>
<feature type="transmembrane region" description="Helical" evidence="7">
    <location>
        <begin position="174"/>
        <end position="197"/>
    </location>
</feature>
<evidence type="ECO:0000256" key="4">
    <source>
        <dbReference type="ARBA" id="ARBA00022692"/>
    </source>
</evidence>
<comment type="subunit">
    <text evidence="7">The complex comprises the extracytoplasmic solute receptor protein and the two transmembrane proteins.</text>
</comment>
<proteinExistence type="inferred from homology"/>
<reference evidence="9 10" key="1">
    <citation type="submission" date="2019-03" db="EMBL/GenBank/DDBJ databases">
        <title>Ruegeria lutea sp. nov., a novel strain, isolated from marine sediment, the Masan Bay, South Korea.</title>
        <authorList>
            <person name="Kim J."/>
            <person name="Kim D.-Y."/>
            <person name="Lee S.-S."/>
        </authorList>
    </citation>
    <scope>NUCLEOTIDE SEQUENCE [LARGE SCALE GENOMIC DNA]</scope>
    <source>
        <strain evidence="9 10">318-1</strain>
    </source>
</reference>
<dbReference type="NCBIfam" id="TIGR00786">
    <property type="entry name" value="dctM"/>
    <property type="match status" value="1"/>
</dbReference>
<feature type="domain" description="TRAP C4-dicarboxylate transport system permease DctM subunit" evidence="8">
    <location>
        <begin position="7"/>
        <end position="417"/>
    </location>
</feature>
<dbReference type="PIRSF" id="PIRSF006066">
    <property type="entry name" value="HI0050"/>
    <property type="match status" value="1"/>
</dbReference>
<comment type="similarity">
    <text evidence="7">Belongs to the TRAP transporter large permease family.</text>
</comment>
<dbReference type="InterPro" id="IPR010656">
    <property type="entry name" value="DctM"/>
</dbReference>
<feature type="transmembrane region" description="Helical" evidence="7">
    <location>
        <begin position="305"/>
        <end position="327"/>
    </location>
</feature>
<name>A0A4R5V971_9RHOB</name>
<feature type="transmembrane region" description="Helical" evidence="7">
    <location>
        <begin position="242"/>
        <end position="265"/>
    </location>
</feature>
<feature type="transmembrane region" description="Helical" evidence="7">
    <location>
        <begin position="334"/>
        <end position="353"/>
    </location>
</feature>
<dbReference type="InterPro" id="IPR004681">
    <property type="entry name" value="TRAP_DctM"/>
</dbReference>
<keyword evidence="7" id="KW-0813">Transport</keyword>
<evidence type="ECO:0000259" key="8">
    <source>
        <dbReference type="Pfam" id="PF06808"/>
    </source>
</evidence>
<evidence type="ECO:0000256" key="5">
    <source>
        <dbReference type="ARBA" id="ARBA00022989"/>
    </source>
</evidence>